<dbReference type="InterPro" id="IPR000700">
    <property type="entry name" value="PAS-assoc_C"/>
</dbReference>
<comment type="caution">
    <text evidence="12">The sequence shown here is derived from an EMBL/GenBank/DDBJ whole genome shotgun (WGS) entry which is preliminary data.</text>
</comment>
<evidence type="ECO:0000256" key="1">
    <source>
        <dbReference type="ARBA" id="ARBA00000085"/>
    </source>
</evidence>
<keyword evidence="6" id="KW-0175">Coiled coil</keyword>
<evidence type="ECO:0000259" key="11">
    <source>
        <dbReference type="PROSITE" id="PS50113"/>
    </source>
</evidence>
<dbReference type="InterPro" id="IPR036890">
    <property type="entry name" value="HATPase_C_sf"/>
</dbReference>
<dbReference type="InterPro" id="IPR003661">
    <property type="entry name" value="HisK_dim/P_dom"/>
</dbReference>
<dbReference type="Pfam" id="PF00512">
    <property type="entry name" value="HisKA"/>
    <property type="match status" value="1"/>
</dbReference>
<dbReference type="PRINTS" id="PR00344">
    <property type="entry name" value="BCTRLSENSOR"/>
</dbReference>
<dbReference type="Gene3D" id="3.30.565.10">
    <property type="entry name" value="Histidine kinase-like ATPase, C-terminal domain"/>
    <property type="match status" value="1"/>
</dbReference>
<dbReference type="CDD" id="cd00130">
    <property type="entry name" value="PAS"/>
    <property type="match status" value="1"/>
</dbReference>
<dbReference type="PROSITE" id="PS50113">
    <property type="entry name" value="PAC"/>
    <property type="match status" value="1"/>
</dbReference>
<dbReference type="Gene3D" id="3.30.450.20">
    <property type="entry name" value="PAS domain"/>
    <property type="match status" value="3"/>
</dbReference>
<dbReference type="PROSITE" id="PS50112">
    <property type="entry name" value="PAS"/>
    <property type="match status" value="1"/>
</dbReference>
<dbReference type="SUPFAM" id="SSF55874">
    <property type="entry name" value="ATPase domain of HSP90 chaperone/DNA topoisomerase II/histidine kinase"/>
    <property type="match status" value="1"/>
</dbReference>
<feature type="domain" description="PAS" evidence="10">
    <location>
        <begin position="374"/>
        <end position="433"/>
    </location>
</feature>
<dbReference type="SMART" id="SM00387">
    <property type="entry name" value="HATPase_c"/>
    <property type="match status" value="1"/>
</dbReference>
<dbReference type="PANTHER" id="PTHR45339">
    <property type="entry name" value="HYBRID SIGNAL TRANSDUCTION HISTIDINE KINASE J"/>
    <property type="match status" value="1"/>
</dbReference>
<proteinExistence type="predicted"/>
<dbReference type="InterPro" id="IPR001789">
    <property type="entry name" value="Sig_transdc_resp-reg_receiver"/>
</dbReference>
<dbReference type="InterPro" id="IPR036097">
    <property type="entry name" value="HisK_dim/P_sf"/>
</dbReference>
<dbReference type="Pfam" id="PF00072">
    <property type="entry name" value="Response_reg"/>
    <property type="match status" value="1"/>
</dbReference>
<feature type="domain" description="PAC" evidence="11">
    <location>
        <begin position="451"/>
        <end position="503"/>
    </location>
</feature>
<reference evidence="12 13" key="1">
    <citation type="submission" date="2012-07" db="EMBL/GenBank/DDBJ databases">
        <title>Draft genome sequence of Desulfovibrio magneticus str. Maddingley MBC34 obtained from a metagenomic sequence of a methanogenic enrichment isolated from coal-seam formation water in Victoria, Australia.</title>
        <authorList>
            <person name="Greenfield P."/>
            <person name="Hendry P."/>
            <person name="Li D."/>
            <person name="Rosewarne C.P."/>
            <person name="Tran-Dinh N."/>
            <person name="Elbourne L.D.H."/>
            <person name="Paulsen I.T."/>
            <person name="Midgley D.J."/>
        </authorList>
    </citation>
    <scope>NUCLEOTIDE SEQUENCE [LARGE SCALE GENOMIC DNA]</scope>
    <source>
        <strain evidence="13">Maddingley MBC34</strain>
    </source>
</reference>
<dbReference type="SMART" id="SM00388">
    <property type="entry name" value="HisKA"/>
    <property type="match status" value="1"/>
</dbReference>
<evidence type="ECO:0000256" key="5">
    <source>
        <dbReference type="PROSITE-ProRule" id="PRU00169"/>
    </source>
</evidence>
<feature type="coiled-coil region" evidence="6">
    <location>
        <begin position="346"/>
        <end position="377"/>
    </location>
</feature>
<evidence type="ECO:0000256" key="6">
    <source>
        <dbReference type="SAM" id="Coils"/>
    </source>
</evidence>
<dbReference type="CDD" id="cd00082">
    <property type="entry name" value="HisKA"/>
    <property type="match status" value="1"/>
</dbReference>
<dbReference type="InterPro" id="IPR005467">
    <property type="entry name" value="His_kinase_dom"/>
</dbReference>
<dbReference type="InterPro" id="IPR000014">
    <property type="entry name" value="PAS"/>
</dbReference>
<dbReference type="PATRIC" id="fig|1206767.3.peg.2767"/>
<dbReference type="AlphaFoldDB" id="K6GNF5"/>
<dbReference type="SUPFAM" id="SSF52172">
    <property type="entry name" value="CheY-like"/>
    <property type="match status" value="1"/>
</dbReference>
<dbReference type="InterPro" id="IPR003594">
    <property type="entry name" value="HATPase_dom"/>
</dbReference>
<evidence type="ECO:0000259" key="8">
    <source>
        <dbReference type="PROSITE" id="PS50109"/>
    </source>
</evidence>
<evidence type="ECO:0000256" key="2">
    <source>
        <dbReference type="ARBA" id="ARBA00012438"/>
    </source>
</evidence>
<evidence type="ECO:0000256" key="4">
    <source>
        <dbReference type="ARBA" id="ARBA00023012"/>
    </source>
</evidence>
<feature type="modified residue" description="4-aspartylphosphate" evidence="5">
    <location>
        <position position="819"/>
    </location>
</feature>
<dbReference type="SUPFAM" id="SSF47384">
    <property type="entry name" value="Homodimeric domain of signal transducing histidine kinase"/>
    <property type="match status" value="1"/>
</dbReference>
<dbReference type="NCBIfam" id="TIGR00229">
    <property type="entry name" value="sensory_box"/>
    <property type="match status" value="1"/>
</dbReference>
<feature type="domain" description="Response regulatory" evidence="9">
    <location>
        <begin position="767"/>
        <end position="889"/>
    </location>
</feature>
<protein>
    <recommendedName>
        <fullName evidence="2">histidine kinase</fullName>
        <ecNumber evidence="2">2.7.13.3</ecNumber>
    </recommendedName>
</protein>
<dbReference type="PANTHER" id="PTHR45339:SF1">
    <property type="entry name" value="HYBRID SIGNAL TRANSDUCTION HISTIDINE KINASE J"/>
    <property type="match status" value="1"/>
</dbReference>
<evidence type="ECO:0000313" key="13">
    <source>
        <dbReference type="Proteomes" id="UP000006272"/>
    </source>
</evidence>
<dbReference type="EC" id="2.7.13.3" evidence="2"/>
<dbReference type="InterPro" id="IPR035965">
    <property type="entry name" value="PAS-like_dom_sf"/>
</dbReference>
<keyword evidence="4" id="KW-0902">Two-component regulatory system</keyword>
<dbReference type="GO" id="GO:0000155">
    <property type="term" value="F:phosphorelay sensor kinase activity"/>
    <property type="evidence" value="ECO:0007669"/>
    <property type="project" value="InterPro"/>
</dbReference>
<name>K6GNF5_9BACT</name>
<evidence type="ECO:0000313" key="12">
    <source>
        <dbReference type="EMBL" id="EKO38485.1"/>
    </source>
</evidence>
<dbReference type="EMBL" id="ALAO01000243">
    <property type="protein sequence ID" value="EKO38485.1"/>
    <property type="molecule type" value="Genomic_DNA"/>
</dbReference>
<feature type="transmembrane region" description="Helical" evidence="7">
    <location>
        <begin position="15"/>
        <end position="38"/>
    </location>
</feature>
<dbReference type="PROSITE" id="PS50110">
    <property type="entry name" value="RESPONSE_REGULATORY"/>
    <property type="match status" value="1"/>
</dbReference>
<dbReference type="InterPro" id="IPR004358">
    <property type="entry name" value="Sig_transdc_His_kin-like_C"/>
</dbReference>
<evidence type="ECO:0000256" key="7">
    <source>
        <dbReference type="SAM" id="Phobius"/>
    </source>
</evidence>
<evidence type="ECO:0000259" key="10">
    <source>
        <dbReference type="PROSITE" id="PS50112"/>
    </source>
</evidence>
<dbReference type="Proteomes" id="UP000006272">
    <property type="component" value="Unassembled WGS sequence"/>
</dbReference>
<dbReference type="CDD" id="cd16922">
    <property type="entry name" value="HATPase_EvgS-ArcB-TorS-like"/>
    <property type="match status" value="1"/>
</dbReference>
<feature type="domain" description="Histidine kinase" evidence="8">
    <location>
        <begin position="521"/>
        <end position="745"/>
    </location>
</feature>
<organism evidence="12 13">
    <name type="scientific">Solidesulfovibrio magneticus str. Maddingley MBC34</name>
    <dbReference type="NCBI Taxonomy" id="1206767"/>
    <lineage>
        <taxon>Bacteria</taxon>
        <taxon>Pseudomonadati</taxon>
        <taxon>Thermodesulfobacteriota</taxon>
        <taxon>Desulfovibrionia</taxon>
        <taxon>Desulfovibrionales</taxon>
        <taxon>Desulfovibrionaceae</taxon>
        <taxon>Solidesulfovibrio</taxon>
    </lineage>
</organism>
<dbReference type="InterPro" id="IPR011006">
    <property type="entry name" value="CheY-like_superfamily"/>
</dbReference>
<dbReference type="Gene3D" id="3.40.50.2300">
    <property type="match status" value="1"/>
</dbReference>
<dbReference type="SMART" id="SM00448">
    <property type="entry name" value="REC"/>
    <property type="match status" value="1"/>
</dbReference>
<comment type="catalytic activity">
    <reaction evidence="1">
        <text>ATP + protein L-histidine = ADP + protein N-phospho-L-histidine.</text>
        <dbReference type="EC" id="2.7.13.3"/>
    </reaction>
</comment>
<dbReference type="CDD" id="cd17546">
    <property type="entry name" value="REC_hyHK_CKI1_RcsC-like"/>
    <property type="match status" value="1"/>
</dbReference>
<dbReference type="Pfam" id="PF02518">
    <property type="entry name" value="HATPase_c"/>
    <property type="match status" value="1"/>
</dbReference>
<keyword evidence="7" id="KW-0812">Transmembrane</keyword>
<keyword evidence="7" id="KW-0472">Membrane</keyword>
<sequence>MTASTKPPLSLRLHLAGLVAVCVLPVWLCAAYLVHYAYTAKKNLIQSHMVEVARNLSLAVDREFAILMAAAEGLATSPALQTGDIPAFRRQVKTLLAGYPASDVIVAEASGQQVFNSYLPESAPLPKRAVRETVRRVFESGRPGISNLFRGAVTGRYLVSLDMPVWQGAAVGYDLAMTVPVARFDQLLAAERLPAGWTAAVIDAAGVVAARAGQAEAWAGKPAGELLAGLETSRDDVAAFETIRLDGEPALAAYDQAEGSGWGVAVAVPRGVLLAEVRGWLYWTGGGVLVLSLGGFFLALVLARRIAGSIDTLIPAAEALGQGLALPPGRFGLVETAAVGEALTRAANLLAARAAARRQAEEARQQAETRLAEREHIFRIVADNSHDWEFWDGPDGKCRWVSPACARVTGHPPEAFLGPGALTVRDLIHPEDRARWDAHLNTPEAVEAVHEELHFRILRADGRLAHIGHVCGRILGPGGEDLGRRGANRDITEQRRYERDLRRAKEMADAGNRAKSEFLANMSHEVRTPINGVMGMLQLLETTELTAEQQEYLAMAGRAAGRLSRLLGDILDLSKVESGVLALQQTAFELGDLRQAVLDVFGPMARGKSLALSVDLDPTLPRRVKGDEVRLRQILLNLVGNAVKYTDSGFVHVAVFPGPGTPPRGCAPIEVVFVVADTGRGIPGHKLDSVFSPFVQTDPTAGPQGGVGLGLAIVKRLIELMGGRIHLCSVEGQGTSMRAIVPLLPLPDEAEAPCKKVGQTETAAGHVVLIVEDDPMNRMAAQRMLQKVGYTVHTAENGQEALDVLAAEHPRPVDIILMDIQMPVMDGLEATRRIRDNVDGLFDSQVPIIALTAYAMAGDRERFLEAGLDDHLAKPVKVAEMLDSMKRALDTRAEATRKKA</sequence>
<feature type="transmembrane region" description="Helical" evidence="7">
    <location>
        <begin position="280"/>
        <end position="303"/>
    </location>
</feature>
<evidence type="ECO:0000259" key="9">
    <source>
        <dbReference type="PROSITE" id="PS50110"/>
    </source>
</evidence>
<dbReference type="SUPFAM" id="SSF55785">
    <property type="entry name" value="PYP-like sensor domain (PAS domain)"/>
    <property type="match status" value="1"/>
</dbReference>
<gene>
    <name evidence="12" type="ORF">B193_2820</name>
</gene>
<evidence type="ECO:0000256" key="3">
    <source>
        <dbReference type="ARBA" id="ARBA00022553"/>
    </source>
</evidence>
<dbReference type="Pfam" id="PF08447">
    <property type="entry name" value="PAS_3"/>
    <property type="match status" value="1"/>
</dbReference>
<dbReference type="PROSITE" id="PS50109">
    <property type="entry name" value="HIS_KIN"/>
    <property type="match status" value="1"/>
</dbReference>
<dbReference type="InterPro" id="IPR013655">
    <property type="entry name" value="PAS_fold_3"/>
</dbReference>
<dbReference type="CDD" id="cd18773">
    <property type="entry name" value="PDC1_HK_sensor"/>
    <property type="match status" value="1"/>
</dbReference>
<dbReference type="Gene3D" id="1.10.287.130">
    <property type="match status" value="1"/>
</dbReference>
<dbReference type="SMART" id="SM00091">
    <property type="entry name" value="PAS"/>
    <property type="match status" value="1"/>
</dbReference>
<keyword evidence="7" id="KW-1133">Transmembrane helix</keyword>
<accession>K6GNF5</accession>
<keyword evidence="3 5" id="KW-0597">Phosphoprotein</keyword>